<name>A0A4P6JV71_KTERU</name>
<organism evidence="1 2">
    <name type="scientific">Ktedonosporobacter rubrisoli</name>
    <dbReference type="NCBI Taxonomy" id="2509675"/>
    <lineage>
        <taxon>Bacteria</taxon>
        <taxon>Bacillati</taxon>
        <taxon>Chloroflexota</taxon>
        <taxon>Ktedonobacteria</taxon>
        <taxon>Ktedonobacterales</taxon>
        <taxon>Ktedonosporobacteraceae</taxon>
        <taxon>Ktedonosporobacter</taxon>
    </lineage>
</organism>
<evidence type="ECO:0000313" key="1">
    <source>
        <dbReference type="EMBL" id="QBD79305.1"/>
    </source>
</evidence>
<dbReference type="Proteomes" id="UP000290365">
    <property type="component" value="Chromosome"/>
</dbReference>
<proteinExistence type="predicted"/>
<keyword evidence="2" id="KW-1185">Reference proteome</keyword>
<evidence type="ECO:0000313" key="2">
    <source>
        <dbReference type="Proteomes" id="UP000290365"/>
    </source>
</evidence>
<dbReference type="AlphaFoldDB" id="A0A4P6JV71"/>
<accession>A0A4P6JV71</accession>
<protein>
    <submittedName>
        <fullName evidence="1">Uncharacterized protein</fullName>
    </submittedName>
</protein>
<dbReference type="EMBL" id="CP035758">
    <property type="protein sequence ID" value="QBD79305.1"/>
    <property type="molecule type" value="Genomic_DNA"/>
</dbReference>
<gene>
    <name evidence="1" type="ORF">EPA93_26285</name>
</gene>
<dbReference type="KEGG" id="kbs:EPA93_26285"/>
<reference evidence="1 2" key="1">
    <citation type="submission" date="2019-01" db="EMBL/GenBank/DDBJ databases">
        <title>Ktedonosporobacter rubrisoli SCAWS-G2.</title>
        <authorList>
            <person name="Huang Y."/>
            <person name="Yan B."/>
        </authorList>
    </citation>
    <scope>NUCLEOTIDE SEQUENCE [LARGE SCALE GENOMIC DNA]</scope>
    <source>
        <strain evidence="1 2">SCAWS-G2</strain>
    </source>
</reference>
<sequence>MSSEVSQLRQEIELVCQSINLALNGYSIAAQHRIIAHKHKILDRYCEKLTRTVGEQKAAEITCELYMQHVK</sequence>
<dbReference type="RefSeq" id="WP_129890358.1">
    <property type="nucleotide sequence ID" value="NZ_CP035758.1"/>
</dbReference>